<dbReference type="InterPro" id="IPR005135">
    <property type="entry name" value="Endo/exonuclease/phosphatase"/>
</dbReference>
<dbReference type="GO" id="GO:0003824">
    <property type="term" value="F:catalytic activity"/>
    <property type="evidence" value="ECO:0007669"/>
    <property type="project" value="InterPro"/>
</dbReference>
<comment type="caution">
    <text evidence="2">The sequence shown here is derived from an EMBL/GenBank/DDBJ whole genome shotgun (WGS) entry which is preliminary data.</text>
</comment>
<dbReference type="InterPro" id="IPR036691">
    <property type="entry name" value="Endo/exonu/phosph_ase_sf"/>
</dbReference>
<name>A0A9Q0YMB1_HOLLE</name>
<feature type="domain" description="Endonuclease/exonuclease/phosphatase" evidence="1">
    <location>
        <begin position="6"/>
        <end position="194"/>
    </location>
</feature>
<keyword evidence="3" id="KW-1185">Reference proteome</keyword>
<evidence type="ECO:0000313" key="3">
    <source>
        <dbReference type="Proteomes" id="UP001152320"/>
    </source>
</evidence>
<organism evidence="2 3">
    <name type="scientific">Holothuria leucospilota</name>
    <name type="common">Black long sea cucumber</name>
    <name type="synonym">Mertensiothuria leucospilota</name>
    <dbReference type="NCBI Taxonomy" id="206669"/>
    <lineage>
        <taxon>Eukaryota</taxon>
        <taxon>Metazoa</taxon>
        <taxon>Echinodermata</taxon>
        <taxon>Eleutherozoa</taxon>
        <taxon>Echinozoa</taxon>
        <taxon>Holothuroidea</taxon>
        <taxon>Aspidochirotacea</taxon>
        <taxon>Aspidochirotida</taxon>
        <taxon>Holothuriidae</taxon>
        <taxon>Holothuria</taxon>
    </lineage>
</organism>
<dbReference type="Gene3D" id="3.60.10.10">
    <property type="entry name" value="Endonuclease/exonuclease/phosphatase"/>
    <property type="match status" value="1"/>
</dbReference>
<evidence type="ECO:0000313" key="2">
    <source>
        <dbReference type="EMBL" id="KAJ8025135.1"/>
    </source>
</evidence>
<dbReference type="EMBL" id="JAIZAY010000018">
    <property type="protein sequence ID" value="KAJ8025135.1"/>
    <property type="molecule type" value="Genomic_DNA"/>
</dbReference>
<accession>A0A9Q0YMB1</accession>
<proteinExistence type="predicted"/>
<reference evidence="2" key="1">
    <citation type="submission" date="2021-10" db="EMBL/GenBank/DDBJ databases">
        <title>Tropical sea cucumber genome reveals ecological adaptation and Cuvierian tubules defense mechanism.</title>
        <authorList>
            <person name="Chen T."/>
        </authorList>
    </citation>
    <scope>NUCLEOTIDE SEQUENCE</scope>
    <source>
        <strain evidence="2">Nanhai2018</strain>
        <tissue evidence="2">Muscle</tissue>
    </source>
</reference>
<dbReference type="AlphaFoldDB" id="A0A9Q0YMB1"/>
<dbReference type="OrthoDB" id="10067249at2759"/>
<sequence length="296" mass="33375">MSDKIDILAITESWLTGNQRDEPIIADLNVTLPDYHIFHVPRRDRSGGDVCICLRKGFKVLDMQARQFESFEYMDLFLTAKMQQPLRLVVYRPQLTANKKPTASVFIHEFASFTEDIASTSANLLIAGDFNYHVNDSSDHEASVFLDLIDSANLVQHVSCPTHLKGHTLDLILTRASDDFISGVSTTHFLPSDHAAVTCSLSISKPPTTKFEVKFRKLNDIDLAKFRQDILSSKLHTAPCSDVNLLVQQYEAVLSELINIHAPLSCHKITARPHAPWYNDNLRKEKQKLCRRSVSG</sequence>
<protein>
    <recommendedName>
        <fullName evidence="1">Endonuclease/exonuclease/phosphatase domain-containing protein</fullName>
    </recommendedName>
</protein>
<dbReference type="PANTHER" id="PTHR46670:SF3">
    <property type="entry name" value="ENDONUCLEASE_EXONUCLEASE_PHOSPHATASE DOMAIN-CONTAINING PROTEIN"/>
    <property type="match status" value="1"/>
</dbReference>
<evidence type="ECO:0000259" key="1">
    <source>
        <dbReference type="Pfam" id="PF03372"/>
    </source>
</evidence>
<dbReference type="PANTHER" id="PTHR46670">
    <property type="entry name" value="ENDO/EXONUCLEASE/PHOSPHATASE DOMAIN-CONTAINING PROTEIN"/>
    <property type="match status" value="1"/>
</dbReference>
<dbReference type="SUPFAM" id="SSF56219">
    <property type="entry name" value="DNase I-like"/>
    <property type="match status" value="1"/>
</dbReference>
<dbReference type="Pfam" id="PF03372">
    <property type="entry name" value="Exo_endo_phos"/>
    <property type="match status" value="1"/>
</dbReference>
<dbReference type="Proteomes" id="UP001152320">
    <property type="component" value="Chromosome 18"/>
</dbReference>
<gene>
    <name evidence="2" type="ORF">HOLleu_35255</name>
</gene>